<evidence type="ECO:0000259" key="10">
    <source>
        <dbReference type="PROSITE" id="PS00716"/>
    </source>
</evidence>
<evidence type="ECO:0000313" key="11">
    <source>
        <dbReference type="EMBL" id="ADG05542.1"/>
    </source>
</evidence>
<dbReference type="EMBL" id="CP002017">
    <property type="protein sequence ID" value="ADG05542.1"/>
    <property type="molecule type" value="Genomic_DNA"/>
</dbReference>
<evidence type="ECO:0000256" key="4">
    <source>
        <dbReference type="ARBA" id="ARBA00023125"/>
    </source>
</evidence>
<name>D5WVD2_KYRT2</name>
<dbReference type="FunFam" id="1.10.10.10:FF:000004">
    <property type="entry name" value="RNA polymerase sigma factor SigA"/>
    <property type="match status" value="1"/>
</dbReference>
<feature type="coiled-coil region" evidence="7">
    <location>
        <begin position="301"/>
        <end position="328"/>
    </location>
</feature>
<dbReference type="PROSITE" id="PS00715">
    <property type="entry name" value="SIGMA70_1"/>
    <property type="match status" value="1"/>
</dbReference>
<keyword evidence="3 6" id="KW-0731">Sigma factor</keyword>
<dbReference type="GO" id="GO:0016987">
    <property type="term" value="F:sigma factor activity"/>
    <property type="evidence" value="ECO:0007669"/>
    <property type="project" value="UniProtKB-UniRule"/>
</dbReference>
<dbReference type="STRING" id="562970.Btus_0783"/>
<feature type="region of interest" description="Sigma-70 factor domain-4" evidence="6">
    <location>
        <begin position="314"/>
        <end position="367"/>
    </location>
</feature>
<dbReference type="PRINTS" id="PR00046">
    <property type="entry name" value="SIGMA70FCT"/>
</dbReference>
<dbReference type="GO" id="GO:0003677">
    <property type="term" value="F:DNA binding"/>
    <property type="evidence" value="ECO:0007669"/>
    <property type="project" value="UniProtKB-UniRule"/>
</dbReference>
<dbReference type="Pfam" id="PF04539">
    <property type="entry name" value="Sigma70_r3"/>
    <property type="match status" value="1"/>
</dbReference>
<feature type="region of interest" description="Disordered" evidence="8">
    <location>
        <begin position="1"/>
        <end position="31"/>
    </location>
</feature>
<feature type="compositionally biased region" description="Basic and acidic residues" evidence="8">
    <location>
        <begin position="1"/>
        <end position="14"/>
    </location>
</feature>
<protein>
    <recommendedName>
        <fullName evidence="6">RNA polymerase sigma factor SigA</fullName>
    </recommendedName>
</protein>
<keyword evidence="2 6" id="KW-0805">Transcription regulation</keyword>
<dbReference type="InterPro" id="IPR036388">
    <property type="entry name" value="WH-like_DNA-bd_sf"/>
</dbReference>
<dbReference type="InterPro" id="IPR007624">
    <property type="entry name" value="RNA_pol_sigma70_r3"/>
</dbReference>
<dbReference type="Gene3D" id="1.10.601.10">
    <property type="entry name" value="RNA Polymerase Primary Sigma Factor"/>
    <property type="match status" value="2"/>
</dbReference>
<dbReference type="NCBIfam" id="TIGR02393">
    <property type="entry name" value="RpoD_Cterm"/>
    <property type="match status" value="1"/>
</dbReference>
<dbReference type="PANTHER" id="PTHR30603:SF60">
    <property type="entry name" value="RNA POLYMERASE SIGMA FACTOR RPOD"/>
    <property type="match status" value="1"/>
</dbReference>
<dbReference type="SUPFAM" id="SSF88946">
    <property type="entry name" value="Sigma2 domain of RNA polymerase sigma factors"/>
    <property type="match status" value="1"/>
</dbReference>
<dbReference type="Pfam" id="PF03979">
    <property type="entry name" value="Sigma70_r1_1"/>
    <property type="match status" value="1"/>
</dbReference>
<dbReference type="FunFam" id="1.10.601.10:FF:000001">
    <property type="entry name" value="RNA polymerase sigma factor SigA"/>
    <property type="match status" value="1"/>
</dbReference>
<dbReference type="PANTHER" id="PTHR30603">
    <property type="entry name" value="RNA POLYMERASE SIGMA FACTOR RPO"/>
    <property type="match status" value="1"/>
</dbReference>
<evidence type="ECO:0000256" key="1">
    <source>
        <dbReference type="ARBA" id="ARBA00022490"/>
    </source>
</evidence>
<reference evidence="11 12" key="1">
    <citation type="journal article" date="2011" name="Stand. Genomic Sci.">
        <title>Complete genome sequence of the thermophilic, hydrogen-oxidizing Bacillus tusciae type strain (T2) and reclassification in the new genus, Kyrpidia gen. nov. as Kyrpidia tusciae comb. nov. and emendation of the family Alicyclobacillaceae da Costa and Rainey, 2010.</title>
        <authorList>
            <person name="Klenk H.P."/>
            <person name="Lapidus A."/>
            <person name="Chertkov O."/>
            <person name="Copeland A."/>
            <person name="Del Rio T.G."/>
            <person name="Nolan M."/>
            <person name="Lucas S."/>
            <person name="Chen F."/>
            <person name="Tice H."/>
            <person name="Cheng J.F."/>
            <person name="Han C."/>
            <person name="Bruce D."/>
            <person name="Goodwin L."/>
            <person name="Pitluck S."/>
            <person name="Pati A."/>
            <person name="Ivanova N."/>
            <person name="Mavromatis K."/>
            <person name="Daum C."/>
            <person name="Chen A."/>
            <person name="Palaniappan K."/>
            <person name="Chang Y.J."/>
            <person name="Land M."/>
            <person name="Hauser L."/>
            <person name="Jeffries C.D."/>
            <person name="Detter J.C."/>
            <person name="Rohde M."/>
            <person name="Abt B."/>
            <person name="Pukall R."/>
            <person name="Goker M."/>
            <person name="Bristow J."/>
            <person name="Markowitz V."/>
            <person name="Hugenholtz P."/>
            <person name="Eisen J.A."/>
        </authorList>
    </citation>
    <scope>NUCLEOTIDE SEQUENCE [LARGE SCALE GENOMIC DNA]</scope>
    <source>
        <strain evidence="11 12">DSM 2912</strain>
    </source>
</reference>
<dbReference type="GO" id="GO:0005737">
    <property type="term" value="C:cytoplasm"/>
    <property type="evidence" value="ECO:0007669"/>
    <property type="project" value="UniProtKB-SubCell"/>
</dbReference>
<comment type="function">
    <text evidence="6">Sigma factors are initiation factors that promote the attachment of RNA polymerase to specific initiation sites and are then released. This sigma factor is the primary sigma factor during exponential growth.</text>
</comment>
<evidence type="ECO:0000259" key="9">
    <source>
        <dbReference type="PROSITE" id="PS00715"/>
    </source>
</evidence>
<dbReference type="Pfam" id="PF04545">
    <property type="entry name" value="Sigma70_r4"/>
    <property type="match status" value="1"/>
</dbReference>
<keyword evidence="12" id="KW-1185">Reference proteome</keyword>
<dbReference type="KEGG" id="bts:Btus_0783"/>
<keyword evidence="4 6" id="KW-0238">DNA-binding</keyword>
<dbReference type="InterPro" id="IPR042189">
    <property type="entry name" value="RNA_pol_sigma_70_r1_1_sf"/>
</dbReference>
<accession>D5WVD2</accession>
<evidence type="ECO:0000256" key="6">
    <source>
        <dbReference type="HAMAP-Rule" id="MF_00963"/>
    </source>
</evidence>
<dbReference type="Pfam" id="PF04542">
    <property type="entry name" value="Sigma70_r2"/>
    <property type="match status" value="1"/>
</dbReference>
<evidence type="ECO:0000256" key="5">
    <source>
        <dbReference type="ARBA" id="ARBA00023163"/>
    </source>
</evidence>
<proteinExistence type="inferred from homology"/>
<evidence type="ECO:0000256" key="7">
    <source>
        <dbReference type="SAM" id="Coils"/>
    </source>
</evidence>
<dbReference type="NCBIfam" id="TIGR02937">
    <property type="entry name" value="sigma70-ECF"/>
    <property type="match status" value="1"/>
</dbReference>
<dbReference type="GO" id="GO:0006352">
    <property type="term" value="P:DNA-templated transcription initiation"/>
    <property type="evidence" value="ECO:0007669"/>
    <property type="project" value="UniProtKB-UniRule"/>
</dbReference>
<dbReference type="AlphaFoldDB" id="D5WVD2"/>
<keyword evidence="5 6" id="KW-0804">Transcription</keyword>
<keyword evidence="7" id="KW-0175">Coiled coil</keyword>
<dbReference type="CDD" id="cd06171">
    <property type="entry name" value="Sigma70_r4"/>
    <property type="match status" value="1"/>
</dbReference>
<dbReference type="InterPro" id="IPR050239">
    <property type="entry name" value="Sigma-70_RNA_pol_init_factors"/>
</dbReference>
<dbReference type="RefSeq" id="WP_013074834.1">
    <property type="nucleotide sequence ID" value="NC_014098.1"/>
</dbReference>
<dbReference type="FunFam" id="1.10.601.10:FF:000003">
    <property type="entry name" value="RNA polymerase sigma factor SigA"/>
    <property type="match status" value="1"/>
</dbReference>
<evidence type="ECO:0000313" key="12">
    <source>
        <dbReference type="Proteomes" id="UP000002368"/>
    </source>
</evidence>
<dbReference type="NCBIfam" id="NF006666">
    <property type="entry name" value="PRK09210.1"/>
    <property type="match status" value="1"/>
</dbReference>
<dbReference type="InterPro" id="IPR013325">
    <property type="entry name" value="RNA_pol_sigma_r2"/>
</dbReference>
<feature type="DNA-binding region" description="H-T-H motif" evidence="6">
    <location>
        <begin position="340"/>
        <end position="359"/>
    </location>
</feature>
<dbReference type="InterPro" id="IPR009042">
    <property type="entry name" value="RNA_pol_sigma70_r1_2"/>
</dbReference>
<dbReference type="Pfam" id="PF00140">
    <property type="entry name" value="Sigma70_r1_2"/>
    <property type="match status" value="1"/>
</dbReference>
<dbReference type="InterPro" id="IPR013324">
    <property type="entry name" value="RNA_pol_sigma_r3/r4-like"/>
</dbReference>
<feature type="region of interest" description="Sigma-70 factor domain-2" evidence="6">
    <location>
        <begin position="146"/>
        <end position="216"/>
    </location>
</feature>
<dbReference type="Gene3D" id="1.10.220.120">
    <property type="entry name" value="Sigma-70 factor, region 1.1"/>
    <property type="match status" value="1"/>
</dbReference>
<evidence type="ECO:0000256" key="3">
    <source>
        <dbReference type="ARBA" id="ARBA00023082"/>
    </source>
</evidence>
<dbReference type="OrthoDB" id="2374574at2"/>
<dbReference type="SUPFAM" id="SSF88659">
    <property type="entry name" value="Sigma3 and sigma4 domains of RNA polymerase sigma factors"/>
    <property type="match status" value="2"/>
</dbReference>
<dbReference type="InterPro" id="IPR007127">
    <property type="entry name" value="RNA_pol_sigma_70_r1_1"/>
</dbReference>
<organism evidence="11 12">
    <name type="scientific">Kyrpidia tusciae (strain DSM 2912 / NBRC 15312 / T2)</name>
    <name type="common">Bacillus tusciae</name>
    <dbReference type="NCBI Taxonomy" id="562970"/>
    <lineage>
        <taxon>Bacteria</taxon>
        <taxon>Bacillati</taxon>
        <taxon>Bacillota</taxon>
        <taxon>Bacilli</taxon>
        <taxon>Bacillales</taxon>
        <taxon>Alicyclobacillaceae</taxon>
        <taxon>Kyrpidia</taxon>
    </lineage>
</organism>
<evidence type="ECO:0000256" key="8">
    <source>
        <dbReference type="SAM" id="MobiDB-lite"/>
    </source>
</evidence>
<feature type="region of interest" description="Sigma-70 factor domain-3" evidence="6">
    <location>
        <begin position="225"/>
        <end position="301"/>
    </location>
</feature>
<dbReference type="InterPro" id="IPR000943">
    <property type="entry name" value="RNA_pol_sigma70"/>
</dbReference>
<comment type="similarity">
    <text evidence="6">Belongs to the sigma-70 factor family. RpoD/SigA subfamily.</text>
</comment>
<dbReference type="PROSITE" id="PS00716">
    <property type="entry name" value="SIGMA70_2"/>
    <property type="match status" value="1"/>
</dbReference>
<sequence>MTEPGDDNKERQPEESLEQVKQQLVETGRKRGALTYHEIMDRLAPFEQDPDQMDEFFDYLSEQGIEVLNENEEDLVLEEDNEHPAEEEDHEEYDLEDLSVPPGVKINDPVRMYLKEIGRVPLLSAEEEIELAKRIEQGDEEAKAALIKANLRLVVSIAKRYVGRGMLFLDLIQEGNLGLIKAVEKFDFRKGFKFSTYATWWIRQAITRAIADQARTIRIPVHMVETINKLIRVSRQLLQELGRDPTPEEIAEEMDMSPDKVREIMKIAQEPVSLETPIGEEDDSHLGDFIPDDDALAPADAAAYELLKEQLEDVLDTLTEREENVLRLRFGLDDGRTRTLEEVGKVFGVTRERIRQIEAKALRKLRHPSRSKRLKDFLE</sequence>
<gene>
    <name evidence="6" type="primary">sigA</name>
    <name evidence="11" type="ordered locus">Btus_0783</name>
</gene>
<dbReference type="InterPro" id="IPR007627">
    <property type="entry name" value="RNA_pol_sigma70_r2"/>
</dbReference>
<dbReference type="InterPro" id="IPR014284">
    <property type="entry name" value="RNA_pol_sigma-70_dom"/>
</dbReference>
<dbReference type="InterPro" id="IPR028630">
    <property type="entry name" value="Sigma70_RpoD"/>
</dbReference>
<comment type="subcellular location">
    <subcellularLocation>
        <location evidence="6">Cytoplasm</location>
    </subcellularLocation>
</comment>
<keyword evidence="1 6" id="KW-0963">Cytoplasm</keyword>
<dbReference type="Gene3D" id="1.10.10.10">
    <property type="entry name" value="Winged helix-like DNA-binding domain superfamily/Winged helix DNA-binding domain"/>
    <property type="match status" value="2"/>
</dbReference>
<dbReference type="HAMAP" id="MF_00963">
    <property type="entry name" value="Sigma70_RpoD_SigA"/>
    <property type="match status" value="1"/>
</dbReference>
<feature type="domain" description="RNA polymerase sigma-70" evidence="10">
    <location>
        <begin position="339"/>
        <end position="365"/>
    </location>
</feature>
<dbReference type="InterPro" id="IPR012760">
    <property type="entry name" value="RNA_pol_sigma_RpoD_C"/>
</dbReference>
<comment type="subunit">
    <text evidence="6">Interacts transiently with the RNA polymerase catalytic core.</text>
</comment>
<dbReference type="InterPro" id="IPR007630">
    <property type="entry name" value="RNA_pol_sigma70_r4"/>
</dbReference>
<dbReference type="HOGENOM" id="CLU_014793_3_3_9"/>
<dbReference type="FunFam" id="1.10.10.10:FF:000002">
    <property type="entry name" value="RNA polymerase sigma factor SigA"/>
    <property type="match status" value="1"/>
</dbReference>
<dbReference type="Proteomes" id="UP000002368">
    <property type="component" value="Chromosome"/>
</dbReference>
<dbReference type="eggNOG" id="COG0568">
    <property type="taxonomic scope" value="Bacteria"/>
</dbReference>
<evidence type="ECO:0000256" key="2">
    <source>
        <dbReference type="ARBA" id="ARBA00023015"/>
    </source>
</evidence>
<feature type="domain" description="RNA polymerase sigma-70" evidence="9">
    <location>
        <begin position="170"/>
        <end position="183"/>
    </location>
</feature>
<feature type="short sequence motif" description="Interaction with polymerase core subunit RpoC" evidence="6">
    <location>
        <begin position="170"/>
        <end position="173"/>
    </location>
</feature>